<evidence type="ECO:0000256" key="3">
    <source>
        <dbReference type="ARBA" id="ARBA00022475"/>
    </source>
</evidence>
<sequence>WLGDFVTGDFGVRFSASGQPPVSEVIKERLPRTLALSGMAMTFTLAIGIPWGVWSGSTLKKGLDRLSTGVAFFLVSIPNFALGVVLLYAVGFRLGWMPVRFDAGDPFWQRMHQLVLPALTLALGGAAVYQRLLRTDMITTLQEDFILMARAKGLSRRHILFRHALRPSLFSVVTLFGINAGAVFGGALIVELIFGIPGIGSLFVESIFREDFPVVLALVMILTAGFVVMNFVVDILYSIIDPRVRQ</sequence>
<name>A0A382HWL9_9ZZZZ</name>
<dbReference type="InterPro" id="IPR035906">
    <property type="entry name" value="MetI-like_sf"/>
</dbReference>
<feature type="domain" description="ABC transmembrane type-1" evidence="8">
    <location>
        <begin position="30"/>
        <end position="233"/>
    </location>
</feature>
<keyword evidence="4 7" id="KW-0812">Transmembrane</keyword>
<dbReference type="Pfam" id="PF00528">
    <property type="entry name" value="BPD_transp_1"/>
    <property type="match status" value="1"/>
</dbReference>
<feature type="transmembrane region" description="Helical" evidence="7">
    <location>
        <begin position="169"/>
        <end position="194"/>
    </location>
</feature>
<evidence type="ECO:0000256" key="4">
    <source>
        <dbReference type="ARBA" id="ARBA00022692"/>
    </source>
</evidence>
<dbReference type="PROSITE" id="PS50928">
    <property type="entry name" value="ABC_TM1"/>
    <property type="match status" value="1"/>
</dbReference>
<dbReference type="AlphaFoldDB" id="A0A382HWL9"/>
<dbReference type="Gene3D" id="1.10.3720.10">
    <property type="entry name" value="MetI-like"/>
    <property type="match status" value="1"/>
</dbReference>
<dbReference type="CDD" id="cd06261">
    <property type="entry name" value="TM_PBP2"/>
    <property type="match status" value="1"/>
</dbReference>
<feature type="transmembrane region" description="Helical" evidence="7">
    <location>
        <begin position="34"/>
        <end position="54"/>
    </location>
</feature>
<evidence type="ECO:0000313" key="9">
    <source>
        <dbReference type="EMBL" id="SVB91492.1"/>
    </source>
</evidence>
<feature type="transmembrane region" description="Helical" evidence="7">
    <location>
        <begin position="111"/>
        <end position="129"/>
    </location>
</feature>
<feature type="transmembrane region" description="Helical" evidence="7">
    <location>
        <begin position="214"/>
        <end position="240"/>
    </location>
</feature>
<dbReference type="GO" id="GO:0055085">
    <property type="term" value="P:transmembrane transport"/>
    <property type="evidence" value="ECO:0007669"/>
    <property type="project" value="InterPro"/>
</dbReference>
<dbReference type="EMBL" id="UINC01063645">
    <property type="protein sequence ID" value="SVB91492.1"/>
    <property type="molecule type" value="Genomic_DNA"/>
</dbReference>
<dbReference type="InterPro" id="IPR000515">
    <property type="entry name" value="MetI-like"/>
</dbReference>
<reference evidence="9" key="1">
    <citation type="submission" date="2018-05" db="EMBL/GenBank/DDBJ databases">
        <authorList>
            <person name="Lanie J.A."/>
            <person name="Ng W.-L."/>
            <person name="Kazmierczak K.M."/>
            <person name="Andrzejewski T.M."/>
            <person name="Davidsen T.M."/>
            <person name="Wayne K.J."/>
            <person name="Tettelin H."/>
            <person name="Glass J.I."/>
            <person name="Rusch D."/>
            <person name="Podicherti R."/>
            <person name="Tsui H.-C.T."/>
            <person name="Winkler M.E."/>
        </authorList>
    </citation>
    <scope>NUCLEOTIDE SEQUENCE</scope>
</reference>
<evidence type="ECO:0000256" key="1">
    <source>
        <dbReference type="ARBA" id="ARBA00004651"/>
    </source>
</evidence>
<keyword evidence="6 7" id="KW-0472">Membrane</keyword>
<feature type="non-terminal residue" evidence="9">
    <location>
        <position position="1"/>
    </location>
</feature>
<keyword evidence="5 7" id="KW-1133">Transmembrane helix</keyword>
<gene>
    <name evidence="9" type="ORF">METZ01_LOCUS244346</name>
</gene>
<feature type="transmembrane region" description="Helical" evidence="7">
    <location>
        <begin position="66"/>
        <end position="91"/>
    </location>
</feature>
<dbReference type="SUPFAM" id="SSF161098">
    <property type="entry name" value="MetI-like"/>
    <property type="match status" value="1"/>
</dbReference>
<accession>A0A382HWL9</accession>
<proteinExistence type="predicted"/>
<evidence type="ECO:0000256" key="5">
    <source>
        <dbReference type="ARBA" id="ARBA00022989"/>
    </source>
</evidence>
<organism evidence="9">
    <name type="scientific">marine metagenome</name>
    <dbReference type="NCBI Taxonomy" id="408172"/>
    <lineage>
        <taxon>unclassified sequences</taxon>
        <taxon>metagenomes</taxon>
        <taxon>ecological metagenomes</taxon>
    </lineage>
</organism>
<dbReference type="PANTHER" id="PTHR43163">
    <property type="entry name" value="DIPEPTIDE TRANSPORT SYSTEM PERMEASE PROTEIN DPPB-RELATED"/>
    <property type="match status" value="1"/>
</dbReference>
<evidence type="ECO:0000256" key="6">
    <source>
        <dbReference type="ARBA" id="ARBA00023136"/>
    </source>
</evidence>
<dbReference type="PANTHER" id="PTHR43163:SF6">
    <property type="entry name" value="DIPEPTIDE TRANSPORT SYSTEM PERMEASE PROTEIN DPPB-RELATED"/>
    <property type="match status" value="1"/>
</dbReference>
<keyword evidence="2" id="KW-0813">Transport</keyword>
<protein>
    <recommendedName>
        <fullName evidence="8">ABC transmembrane type-1 domain-containing protein</fullName>
    </recommendedName>
</protein>
<dbReference type="GO" id="GO:0005886">
    <property type="term" value="C:plasma membrane"/>
    <property type="evidence" value="ECO:0007669"/>
    <property type="project" value="UniProtKB-SubCell"/>
</dbReference>
<evidence type="ECO:0000256" key="7">
    <source>
        <dbReference type="SAM" id="Phobius"/>
    </source>
</evidence>
<comment type="subcellular location">
    <subcellularLocation>
        <location evidence="1">Cell membrane</location>
        <topology evidence="1">Multi-pass membrane protein</topology>
    </subcellularLocation>
</comment>
<evidence type="ECO:0000259" key="8">
    <source>
        <dbReference type="PROSITE" id="PS50928"/>
    </source>
</evidence>
<evidence type="ECO:0000256" key="2">
    <source>
        <dbReference type="ARBA" id="ARBA00022448"/>
    </source>
</evidence>
<keyword evidence="3" id="KW-1003">Cell membrane</keyword>